<dbReference type="AlphaFoldDB" id="A0A6I6MUY1"/>
<feature type="transmembrane region" description="Helical" evidence="5">
    <location>
        <begin position="239"/>
        <end position="261"/>
    </location>
</feature>
<keyword evidence="3 5" id="KW-1133">Transmembrane helix</keyword>
<evidence type="ECO:0000256" key="1">
    <source>
        <dbReference type="ARBA" id="ARBA00004141"/>
    </source>
</evidence>
<accession>A0A6I6MUY1</accession>
<keyword evidence="8" id="KW-1185">Reference proteome</keyword>
<dbReference type="PANTHER" id="PTHR37422:SF13">
    <property type="entry name" value="LIPOPOLYSACCHARIDE BIOSYNTHESIS PROTEIN PA4999-RELATED"/>
    <property type="match status" value="1"/>
</dbReference>
<dbReference type="EMBL" id="CP047045">
    <property type="protein sequence ID" value="QGZ96567.1"/>
    <property type="molecule type" value="Genomic_DNA"/>
</dbReference>
<evidence type="ECO:0000313" key="7">
    <source>
        <dbReference type="EMBL" id="QGZ96567.1"/>
    </source>
</evidence>
<protein>
    <submittedName>
        <fullName evidence="7">Lipid A core-O-antigen ligase</fullName>
    </submittedName>
</protein>
<feature type="transmembrane region" description="Helical" evidence="5">
    <location>
        <begin position="26"/>
        <end position="52"/>
    </location>
</feature>
<dbReference type="Proteomes" id="UP000431269">
    <property type="component" value="Chromosome"/>
</dbReference>
<evidence type="ECO:0000259" key="6">
    <source>
        <dbReference type="Pfam" id="PF04932"/>
    </source>
</evidence>
<keyword evidence="2 5" id="KW-0812">Transmembrane</keyword>
<sequence>MLLTEWRLHADAAGAPMKRGFTAASFASAALFALAPGFAVGGALGFAMLLLVAGLLSIRPSLVLTAWKKRPVVIGLLLTFTAWAVLSVAWSPYEAAEQGLKVALLVPVGLMFAAAATADADMRRLTAAGGLATVIVLIVLLAIEAGLDMPFNRAAQPDIDPGQLVRNVGRGAAFLVVVAWGAVAGLLAIGGGARFATAALVLASTAAISLQFDQFANAVALAAGLSAFAFAFALPRFGVLVVTGGLALWALIAPFATPLVLSNQRLVDALPLSWAARAGIWDYVCARILEQPLIGHGLEASRTVEDRIQVRELDMRGIPMHPHSASLQIWYETGAIGAVLAAAALLLGGRWLARAYGDDRASAAGAAGTIAAVGVIANVSFGAWAEWWIATMFIAAAIVGSVRAR</sequence>
<dbReference type="PANTHER" id="PTHR37422">
    <property type="entry name" value="TEICHURONIC ACID BIOSYNTHESIS PROTEIN TUAE"/>
    <property type="match status" value="1"/>
</dbReference>
<dbReference type="Pfam" id="PF04932">
    <property type="entry name" value="Wzy_C"/>
    <property type="match status" value="1"/>
</dbReference>
<gene>
    <name evidence="7" type="ORF">DSM104635_03427</name>
</gene>
<dbReference type="GO" id="GO:0016020">
    <property type="term" value="C:membrane"/>
    <property type="evidence" value="ECO:0007669"/>
    <property type="project" value="UniProtKB-SubCell"/>
</dbReference>
<comment type="subcellular location">
    <subcellularLocation>
        <location evidence="1">Membrane</location>
        <topology evidence="1">Multi-pass membrane protein</topology>
    </subcellularLocation>
</comment>
<feature type="transmembrane region" description="Helical" evidence="5">
    <location>
        <begin position="361"/>
        <end position="381"/>
    </location>
</feature>
<evidence type="ECO:0000256" key="3">
    <source>
        <dbReference type="ARBA" id="ARBA00022989"/>
    </source>
</evidence>
<keyword evidence="4 5" id="KW-0472">Membrane</keyword>
<dbReference type="InterPro" id="IPR051533">
    <property type="entry name" value="WaaL-like"/>
</dbReference>
<reference evidence="8" key="1">
    <citation type="submission" date="2019-12" db="EMBL/GenBank/DDBJ databases">
        <title>Complete genome of Terracaulis silvestris 0127_4.</title>
        <authorList>
            <person name="Vieira S."/>
            <person name="Riedel T."/>
            <person name="Sproer C."/>
            <person name="Pascual J."/>
            <person name="Boedeker C."/>
            <person name="Overmann J."/>
        </authorList>
    </citation>
    <scope>NUCLEOTIDE SEQUENCE [LARGE SCALE GENOMIC DNA]</scope>
    <source>
        <strain evidence="8">0127_4</strain>
    </source>
</reference>
<evidence type="ECO:0000256" key="2">
    <source>
        <dbReference type="ARBA" id="ARBA00022692"/>
    </source>
</evidence>
<evidence type="ECO:0000313" key="8">
    <source>
        <dbReference type="Proteomes" id="UP000431269"/>
    </source>
</evidence>
<feature type="transmembrane region" description="Helical" evidence="5">
    <location>
        <begin position="167"/>
        <end position="188"/>
    </location>
</feature>
<name>A0A6I6MUY1_9CAUL</name>
<evidence type="ECO:0000256" key="4">
    <source>
        <dbReference type="ARBA" id="ARBA00023136"/>
    </source>
</evidence>
<organism evidence="7 8">
    <name type="scientific">Terricaulis silvestris</name>
    <dbReference type="NCBI Taxonomy" id="2686094"/>
    <lineage>
        <taxon>Bacteria</taxon>
        <taxon>Pseudomonadati</taxon>
        <taxon>Pseudomonadota</taxon>
        <taxon>Alphaproteobacteria</taxon>
        <taxon>Caulobacterales</taxon>
        <taxon>Caulobacteraceae</taxon>
        <taxon>Terricaulis</taxon>
    </lineage>
</organism>
<feature type="transmembrane region" description="Helical" evidence="5">
    <location>
        <begin position="329"/>
        <end position="349"/>
    </location>
</feature>
<evidence type="ECO:0000256" key="5">
    <source>
        <dbReference type="SAM" id="Phobius"/>
    </source>
</evidence>
<feature type="transmembrane region" description="Helical" evidence="5">
    <location>
        <begin position="72"/>
        <end position="93"/>
    </location>
</feature>
<feature type="transmembrane region" description="Helical" evidence="5">
    <location>
        <begin position="218"/>
        <end position="234"/>
    </location>
</feature>
<dbReference type="GO" id="GO:0016874">
    <property type="term" value="F:ligase activity"/>
    <property type="evidence" value="ECO:0007669"/>
    <property type="project" value="UniProtKB-KW"/>
</dbReference>
<dbReference type="RefSeq" id="WP_158767348.1">
    <property type="nucleotide sequence ID" value="NZ_CP047045.1"/>
</dbReference>
<feature type="domain" description="O-antigen ligase-related" evidence="6">
    <location>
        <begin position="218"/>
        <end position="341"/>
    </location>
</feature>
<dbReference type="InterPro" id="IPR007016">
    <property type="entry name" value="O-antigen_ligase-rel_domated"/>
</dbReference>
<feature type="transmembrane region" description="Helical" evidence="5">
    <location>
        <begin position="125"/>
        <end position="147"/>
    </location>
</feature>
<dbReference type="KEGG" id="tsv:DSM104635_03427"/>
<feature type="transmembrane region" description="Helical" evidence="5">
    <location>
        <begin position="387"/>
        <end position="404"/>
    </location>
</feature>
<keyword evidence="7" id="KW-0436">Ligase</keyword>
<proteinExistence type="predicted"/>